<accession>A0A0C6P4A1</accession>
<reference evidence="6 7" key="1">
    <citation type="journal article" date="2012" name="BMC Genomics">
        <title>Comparative genomics of the classical Bordetella subspecies: the evolution and exchange of virulence-associated diversity amongst closely related pathogens.</title>
        <authorList>
            <person name="Park J."/>
            <person name="Zhang Y."/>
            <person name="Buboltz A.M."/>
            <person name="Zhang X."/>
            <person name="Schuster S.C."/>
            <person name="Ahuja U."/>
            <person name="Liu M."/>
            <person name="Miller J.F."/>
            <person name="Sebaihia M."/>
            <person name="Bentley S.D."/>
            <person name="Parkhill J."/>
            <person name="Harvill E.T."/>
        </authorList>
    </citation>
    <scope>NUCLEOTIDE SEQUENCE [LARGE SCALE GENOMIC DNA]</scope>
    <source>
        <strain evidence="6 7">253</strain>
    </source>
</reference>
<gene>
    <name evidence="6" type="ORF">BN112_2331</name>
</gene>
<dbReference type="InterPro" id="IPR036388">
    <property type="entry name" value="WH-like_DNA-bd_sf"/>
</dbReference>
<dbReference type="PROSITE" id="PS50931">
    <property type="entry name" value="HTH_LYSR"/>
    <property type="match status" value="1"/>
</dbReference>
<dbReference type="CDD" id="cd08414">
    <property type="entry name" value="PBP2_LTTR_aromatics_like"/>
    <property type="match status" value="1"/>
</dbReference>
<dbReference type="GO" id="GO:0003700">
    <property type="term" value="F:DNA-binding transcription factor activity"/>
    <property type="evidence" value="ECO:0007669"/>
    <property type="project" value="InterPro"/>
</dbReference>
<proteinExistence type="inferred from homology"/>
<evidence type="ECO:0000313" key="6">
    <source>
        <dbReference type="EMBL" id="CCJ54248.1"/>
    </source>
</evidence>
<evidence type="ECO:0000313" key="7">
    <source>
        <dbReference type="Proteomes" id="UP000007564"/>
    </source>
</evidence>
<keyword evidence="4" id="KW-0804">Transcription</keyword>
<name>A0A0C6P4A1_BORBO</name>
<dbReference type="Gene3D" id="1.10.10.10">
    <property type="entry name" value="Winged helix-like DNA-binding domain superfamily/Winged helix DNA-binding domain"/>
    <property type="match status" value="1"/>
</dbReference>
<sequence length="305" mass="33377">MNLRHVHYFVTLAEELNFTRAAARCHIEQAPLSRAIKTLERELGLTLLIRNTRNVELTPAGRLFCDCARVALEELELGARRARRAQEGAAGQLTIAHVGSTVYELLPSIIRTFKRGHPRVDLRIRQLTTREQIPGLIAGDIDVGFVRVAPGSGQLAATRLYAEPFVCAIPDWHPLAGRESVALGELASSPFITLMRSPAPSLHQQVLDLCRKAGFEPRIAQEVEQIESTVGLVASGIGVALVPASLRKLSIRSVCYVPLCDVAEQVEVWLAWPREHASPVTQAFLQCARETLPGPRGAQAGGRRA</sequence>
<keyword evidence="2" id="KW-0805">Transcription regulation</keyword>
<dbReference type="PANTHER" id="PTHR30346">
    <property type="entry name" value="TRANSCRIPTIONAL DUAL REGULATOR HCAR-RELATED"/>
    <property type="match status" value="1"/>
</dbReference>
<dbReference type="InterPro" id="IPR036390">
    <property type="entry name" value="WH_DNA-bd_sf"/>
</dbReference>
<comment type="similarity">
    <text evidence="1">Belongs to the LysR transcriptional regulatory family.</text>
</comment>
<dbReference type="EMBL" id="HE965806">
    <property type="protein sequence ID" value="CCJ54248.1"/>
    <property type="molecule type" value="Genomic_DNA"/>
</dbReference>
<dbReference type="SUPFAM" id="SSF46785">
    <property type="entry name" value="Winged helix' DNA-binding domain"/>
    <property type="match status" value="1"/>
</dbReference>
<dbReference type="PANTHER" id="PTHR30346:SF17">
    <property type="entry name" value="LYSR FAMILY TRANSCRIPTIONAL REGULATOR"/>
    <property type="match status" value="1"/>
</dbReference>
<dbReference type="GO" id="GO:0003677">
    <property type="term" value="F:DNA binding"/>
    <property type="evidence" value="ECO:0007669"/>
    <property type="project" value="UniProtKB-KW"/>
</dbReference>
<dbReference type="RefSeq" id="WP_015064418.1">
    <property type="nucleotide sequence ID" value="NC_019382.1"/>
</dbReference>
<feature type="domain" description="HTH lysR-type" evidence="5">
    <location>
        <begin position="1"/>
        <end position="58"/>
    </location>
</feature>
<dbReference type="InterPro" id="IPR000847">
    <property type="entry name" value="LysR_HTH_N"/>
</dbReference>
<evidence type="ECO:0000259" key="5">
    <source>
        <dbReference type="PROSITE" id="PS50931"/>
    </source>
</evidence>
<evidence type="ECO:0000256" key="3">
    <source>
        <dbReference type="ARBA" id="ARBA00023125"/>
    </source>
</evidence>
<evidence type="ECO:0000256" key="2">
    <source>
        <dbReference type="ARBA" id="ARBA00023015"/>
    </source>
</evidence>
<dbReference type="Pfam" id="PF03466">
    <property type="entry name" value="LysR_substrate"/>
    <property type="match status" value="1"/>
</dbReference>
<dbReference type="KEGG" id="bbh:BN112_2331"/>
<dbReference type="GO" id="GO:0032993">
    <property type="term" value="C:protein-DNA complex"/>
    <property type="evidence" value="ECO:0007669"/>
    <property type="project" value="TreeGrafter"/>
</dbReference>
<dbReference type="PRINTS" id="PR00039">
    <property type="entry name" value="HTHLYSR"/>
</dbReference>
<dbReference type="SUPFAM" id="SSF53850">
    <property type="entry name" value="Periplasmic binding protein-like II"/>
    <property type="match status" value="1"/>
</dbReference>
<dbReference type="HOGENOM" id="CLU_039613_6_4_4"/>
<keyword evidence="3" id="KW-0238">DNA-binding</keyword>
<evidence type="ECO:0000256" key="4">
    <source>
        <dbReference type="ARBA" id="ARBA00023163"/>
    </source>
</evidence>
<dbReference type="FunFam" id="1.10.10.10:FF:000001">
    <property type="entry name" value="LysR family transcriptional regulator"/>
    <property type="match status" value="1"/>
</dbReference>
<dbReference type="Gene3D" id="3.40.190.10">
    <property type="entry name" value="Periplasmic binding protein-like II"/>
    <property type="match status" value="2"/>
</dbReference>
<organism evidence="6 7">
    <name type="scientific">Bordetella bronchiseptica 253</name>
    <dbReference type="NCBI Taxonomy" id="568707"/>
    <lineage>
        <taxon>Bacteria</taxon>
        <taxon>Pseudomonadati</taxon>
        <taxon>Pseudomonadota</taxon>
        <taxon>Betaproteobacteria</taxon>
        <taxon>Burkholderiales</taxon>
        <taxon>Alcaligenaceae</taxon>
        <taxon>Bordetella</taxon>
    </lineage>
</organism>
<dbReference type="Pfam" id="PF00126">
    <property type="entry name" value="HTH_1"/>
    <property type="match status" value="1"/>
</dbReference>
<dbReference type="Proteomes" id="UP000007564">
    <property type="component" value="Chromosome"/>
</dbReference>
<dbReference type="OrthoDB" id="9157176at2"/>
<protein>
    <submittedName>
        <fullName evidence="6">LysR-family transcriptional regulator</fullName>
    </submittedName>
</protein>
<dbReference type="AlphaFoldDB" id="A0A0C6P4A1"/>
<evidence type="ECO:0000256" key="1">
    <source>
        <dbReference type="ARBA" id="ARBA00009437"/>
    </source>
</evidence>
<dbReference type="InterPro" id="IPR005119">
    <property type="entry name" value="LysR_subst-bd"/>
</dbReference>